<feature type="transmembrane region" description="Helical" evidence="1">
    <location>
        <begin position="45"/>
        <end position="66"/>
    </location>
</feature>
<evidence type="ECO:0008006" key="4">
    <source>
        <dbReference type="Google" id="ProtNLM"/>
    </source>
</evidence>
<keyword evidence="1" id="KW-0812">Transmembrane</keyword>
<accession>A0A2H0UJW0</accession>
<dbReference type="NCBIfam" id="TIGR02532">
    <property type="entry name" value="IV_pilin_GFxxxE"/>
    <property type="match status" value="1"/>
</dbReference>
<dbReference type="Proteomes" id="UP000229526">
    <property type="component" value="Unassembled WGS sequence"/>
</dbReference>
<keyword evidence="1" id="KW-1133">Transmembrane helix</keyword>
<proteinExistence type="predicted"/>
<comment type="caution">
    <text evidence="2">The sequence shown here is derived from an EMBL/GenBank/DDBJ whole genome shotgun (WGS) entry which is preliminary data.</text>
</comment>
<dbReference type="InterPro" id="IPR012902">
    <property type="entry name" value="N_methyl_site"/>
</dbReference>
<protein>
    <recommendedName>
        <fullName evidence="4">General secretion pathway GspH domain-containing protein</fullName>
    </recommendedName>
</protein>
<dbReference type="Gene3D" id="3.30.700.10">
    <property type="entry name" value="Glycoprotein, Type 4 Pilin"/>
    <property type="match status" value="1"/>
</dbReference>
<sequence length="197" mass="21526">MFNKKSRQLGTKYYPASTRSPRLRKDEAGVSGEAGVLGTNQGFTLIELMIVAAIGVILLSIGFLSLRSFRIGQNLENDAETIFALLRAAQEKSISQEGDTRWGVYLDNQTSPRNFYYLYQVAEGMVGVEDMPALTINITRTLNSGIDFAEPTSGSTINIMFSRATGYPNTSTTVIIFAEQSGDQKVITVGSNGRVSY</sequence>
<evidence type="ECO:0000256" key="1">
    <source>
        <dbReference type="SAM" id="Phobius"/>
    </source>
</evidence>
<evidence type="ECO:0000313" key="3">
    <source>
        <dbReference type="Proteomes" id="UP000229526"/>
    </source>
</evidence>
<evidence type="ECO:0000313" key="2">
    <source>
        <dbReference type="EMBL" id="PIR86693.1"/>
    </source>
</evidence>
<organism evidence="2 3">
    <name type="scientific">Candidatus Harrisonbacteria bacterium CG10_big_fil_rev_8_21_14_0_10_49_15</name>
    <dbReference type="NCBI Taxonomy" id="1974587"/>
    <lineage>
        <taxon>Bacteria</taxon>
        <taxon>Candidatus Harrisoniibacteriota</taxon>
    </lineage>
</organism>
<dbReference type="SUPFAM" id="SSF54523">
    <property type="entry name" value="Pili subunits"/>
    <property type="match status" value="1"/>
</dbReference>
<keyword evidence="1" id="KW-0472">Membrane</keyword>
<dbReference type="EMBL" id="PFBD01000028">
    <property type="protein sequence ID" value="PIR86693.1"/>
    <property type="molecule type" value="Genomic_DNA"/>
</dbReference>
<reference evidence="3" key="1">
    <citation type="submission" date="2017-09" db="EMBL/GenBank/DDBJ databases">
        <title>Depth-based differentiation of microbial function through sediment-hosted aquifers and enrichment of novel symbionts in the deep terrestrial subsurface.</title>
        <authorList>
            <person name="Probst A.J."/>
            <person name="Ladd B."/>
            <person name="Jarett J.K."/>
            <person name="Geller-Mcgrath D.E."/>
            <person name="Sieber C.M.K."/>
            <person name="Emerson J.B."/>
            <person name="Anantharaman K."/>
            <person name="Thomas B.C."/>
            <person name="Malmstrom R."/>
            <person name="Stieglmeier M."/>
            <person name="Klingl A."/>
            <person name="Woyke T."/>
            <person name="Ryan C.M."/>
            <person name="Banfield J.F."/>
        </authorList>
    </citation>
    <scope>NUCLEOTIDE SEQUENCE [LARGE SCALE GENOMIC DNA]</scope>
</reference>
<gene>
    <name evidence="2" type="ORF">COU11_04250</name>
</gene>
<name>A0A2H0UJW0_9BACT</name>
<dbReference type="AlphaFoldDB" id="A0A2H0UJW0"/>
<dbReference type="Pfam" id="PF07963">
    <property type="entry name" value="N_methyl"/>
    <property type="match status" value="1"/>
</dbReference>
<dbReference type="PROSITE" id="PS00409">
    <property type="entry name" value="PROKAR_NTER_METHYL"/>
    <property type="match status" value="1"/>
</dbReference>
<dbReference type="InterPro" id="IPR045584">
    <property type="entry name" value="Pilin-like"/>
</dbReference>